<feature type="compositionally biased region" description="Basic and acidic residues" evidence="1">
    <location>
        <begin position="81"/>
        <end position="96"/>
    </location>
</feature>
<feature type="chain" id="PRO_5035259744" description="Secreted protein" evidence="2">
    <location>
        <begin position="22"/>
        <end position="130"/>
    </location>
</feature>
<evidence type="ECO:0000256" key="1">
    <source>
        <dbReference type="SAM" id="MobiDB-lite"/>
    </source>
</evidence>
<reference evidence="3" key="2">
    <citation type="submission" date="2021-02" db="EMBL/GenBank/DDBJ databases">
        <authorList>
            <person name="Kimball J.A."/>
            <person name="Haas M.W."/>
            <person name="Macchietto M."/>
            <person name="Kono T."/>
            <person name="Duquette J."/>
            <person name="Shao M."/>
        </authorList>
    </citation>
    <scope>NUCLEOTIDE SEQUENCE</scope>
    <source>
        <tissue evidence="3">Fresh leaf tissue</tissue>
    </source>
</reference>
<feature type="region of interest" description="Disordered" evidence="1">
    <location>
        <begin position="71"/>
        <end position="103"/>
    </location>
</feature>
<evidence type="ECO:0008006" key="5">
    <source>
        <dbReference type="Google" id="ProtNLM"/>
    </source>
</evidence>
<organism evidence="3 4">
    <name type="scientific">Zizania palustris</name>
    <name type="common">Northern wild rice</name>
    <dbReference type="NCBI Taxonomy" id="103762"/>
    <lineage>
        <taxon>Eukaryota</taxon>
        <taxon>Viridiplantae</taxon>
        <taxon>Streptophyta</taxon>
        <taxon>Embryophyta</taxon>
        <taxon>Tracheophyta</taxon>
        <taxon>Spermatophyta</taxon>
        <taxon>Magnoliopsida</taxon>
        <taxon>Liliopsida</taxon>
        <taxon>Poales</taxon>
        <taxon>Poaceae</taxon>
        <taxon>BOP clade</taxon>
        <taxon>Oryzoideae</taxon>
        <taxon>Oryzeae</taxon>
        <taxon>Zizaniinae</taxon>
        <taxon>Zizania</taxon>
    </lineage>
</organism>
<gene>
    <name evidence="3" type="ORF">GUJ93_ZPchr0006g42099</name>
</gene>
<accession>A0A8J5SFH8</accession>
<evidence type="ECO:0000313" key="3">
    <source>
        <dbReference type="EMBL" id="KAG8073985.1"/>
    </source>
</evidence>
<dbReference type="Proteomes" id="UP000729402">
    <property type="component" value="Unassembled WGS sequence"/>
</dbReference>
<protein>
    <recommendedName>
        <fullName evidence="5">Secreted protein</fullName>
    </recommendedName>
</protein>
<dbReference type="AlphaFoldDB" id="A0A8J5SFH8"/>
<evidence type="ECO:0000256" key="2">
    <source>
        <dbReference type="SAM" id="SignalP"/>
    </source>
</evidence>
<evidence type="ECO:0000313" key="4">
    <source>
        <dbReference type="Proteomes" id="UP000729402"/>
    </source>
</evidence>
<keyword evidence="4" id="KW-1185">Reference proteome</keyword>
<comment type="caution">
    <text evidence="3">The sequence shown here is derived from an EMBL/GenBank/DDBJ whole genome shotgun (WGS) entry which is preliminary data.</text>
</comment>
<proteinExistence type="predicted"/>
<sequence>MRTRTLLDLVGAAAVAVVCDGASRATARSRIAAGSCDPIRDMDDPHVDAGAWQVSGGGARQATCALATRRRAAGRLPVPQGDDRRDAGVRRHELPPRRRGVQLAPAAPTGRADVLEQGWINTRKLVSSVI</sequence>
<dbReference type="EMBL" id="JAAALK010000283">
    <property type="protein sequence ID" value="KAG8073985.1"/>
    <property type="molecule type" value="Genomic_DNA"/>
</dbReference>
<feature type="signal peptide" evidence="2">
    <location>
        <begin position="1"/>
        <end position="21"/>
    </location>
</feature>
<keyword evidence="2" id="KW-0732">Signal</keyword>
<reference evidence="3" key="1">
    <citation type="journal article" date="2021" name="bioRxiv">
        <title>Whole Genome Assembly and Annotation of Northern Wild Rice, Zizania palustris L., Supports a Whole Genome Duplication in the Zizania Genus.</title>
        <authorList>
            <person name="Haas M."/>
            <person name="Kono T."/>
            <person name="Macchietto M."/>
            <person name="Millas R."/>
            <person name="McGilp L."/>
            <person name="Shao M."/>
            <person name="Duquette J."/>
            <person name="Hirsch C.N."/>
            <person name="Kimball J."/>
        </authorList>
    </citation>
    <scope>NUCLEOTIDE SEQUENCE</scope>
    <source>
        <tissue evidence="3">Fresh leaf tissue</tissue>
    </source>
</reference>
<name>A0A8J5SFH8_ZIZPA</name>